<feature type="domain" description="DUF8167" evidence="3">
    <location>
        <begin position="134"/>
        <end position="208"/>
    </location>
</feature>
<dbReference type="PATRIC" id="fig|358396.7.peg.1261"/>
<evidence type="ECO:0000256" key="1">
    <source>
        <dbReference type="SAM" id="MobiDB-lite"/>
    </source>
</evidence>
<dbReference type="Proteomes" id="UP000186547">
    <property type="component" value="Chromosome"/>
</dbReference>
<keyword evidence="2" id="KW-0472">Membrane</keyword>
<accession>M0LRL8</accession>
<gene>
    <name evidence="6" type="ORF">C445_06220</name>
    <name evidence="5" type="ORF">CHINAEXTREME_02980</name>
</gene>
<name>M0LRL8_NATLA</name>
<dbReference type="Proteomes" id="UP000011555">
    <property type="component" value="Unassembled WGS sequence"/>
</dbReference>
<evidence type="ECO:0000259" key="4">
    <source>
        <dbReference type="Pfam" id="PF26503"/>
    </source>
</evidence>
<dbReference type="AlphaFoldDB" id="M0LRL8"/>
<reference evidence="6 7" key="2">
    <citation type="journal article" date="2014" name="PLoS Genet.">
        <title>Phylogenetically driven sequencing of extremely halophilic archaea reveals strategies for static and dynamic osmo-response.</title>
        <authorList>
            <person name="Becker E.A."/>
            <person name="Seitzer P.M."/>
            <person name="Tritt A."/>
            <person name="Larsen D."/>
            <person name="Krusor M."/>
            <person name="Yao A.I."/>
            <person name="Wu D."/>
            <person name="Madern D."/>
            <person name="Eisen J.A."/>
            <person name="Darling A.E."/>
            <person name="Facciotti M.T."/>
        </authorList>
    </citation>
    <scope>NUCLEOTIDE SEQUENCE [LARGE SCALE GENOMIC DNA]</scope>
    <source>
        <strain evidence="6 7">AJ5</strain>
    </source>
</reference>
<evidence type="ECO:0000256" key="2">
    <source>
        <dbReference type="SAM" id="Phobius"/>
    </source>
</evidence>
<keyword evidence="2" id="KW-0812">Transmembrane</keyword>
<reference evidence="5 8" key="1">
    <citation type="journal article" date="2011" name="J. Bacteriol.">
        <title>Genome sequence of Halobiforma lacisalsi AJ5, an extremely halophilic archaeon which harbors a bop gene.</title>
        <authorList>
            <person name="Jiang X."/>
            <person name="Wang S."/>
            <person name="Cheng H."/>
            <person name="Huo Y."/>
            <person name="Zhang X."/>
            <person name="Zhu X."/>
            <person name="Han X."/>
            <person name="Ni P."/>
            <person name="Wu M."/>
        </authorList>
    </citation>
    <scope>NUCLEOTIDE SEQUENCE [LARGE SCALE GENOMIC DNA]</scope>
    <source>
        <strain evidence="5 8">AJ5</strain>
    </source>
</reference>
<organism evidence="6 7">
    <name type="scientific">Natronobacterium lacisalsi AJ5</name>
    <dbReference type="NCBI Taxonomy" id="358396"/>
    <lineage>
        <taxon>Archaea</taxon>
        <taxon>Methanobacteriati</taxon>
        <taxon>Methanobacteriota</taxon>
        <taxon>Stenosarchaea group</taxon>
        <taxon>Halobacteria</taxon>
        <taxon>Halobacteriales</taxon>
        <taxon>Natrialbaceae</taxon>
        <taxon>Natronobacterium</taxon>
    </lineage>
</organism>
<dbReference type="STRING" id="358396.CHINAEXTREME_02980"/>
<evidence type="ECO:0008006" key="9">
    <source>
        <dbReference type="Google" id="ProtNLM"/>
    </source>
</evidence>
<keyword evidence="7" id="KW-1185">Reference proteome</keyword>
<evidence type="ECO:0000313" key="5">
    <source>
        <dbReference type="EMBL" id="APW96796.1"/>
    </source>
</evidence>
<proteinExistence type="predicted"/>
<dbReference type="RefSeq" id="WP_007140981.1">
    <property type="nucleotide sequence ID" value="NZ_AOLZ01000029.1"/>
</dbReference>
<dbReference type="Pfam" id="PF26502">
    <property type="entry name" value="DUF8167_2nd"/>
    <property type="match status" value="1"/>
</dbReference>
<dbReference type="eggNOG" id="arCOG07570">
    <property type="taxonomic scope" value="Archaea"/>
</dbReference>
<dbReference type="EMBL" id="CP019285">
    <property type="protein sequence ID" value="APW96796.1"/>
    <property type="molecule type" value="Genomic_DNA"/>
</dbReference>
<protein>
    <recommendedName>
        <fullName evidence="9">RCK C-terminal domain-containing protein</fullName>
    </recommendedName>
</protein>
<reference evidence="5" key="3">
    <citation type="submission" date="2017-01" db="EMBL/GenBank/DDBJ databases">
        <authorList>
            <person name="Mah S.A."/>
            <person name="Swanson W.J."/>
            <person name="Moy G.W."/>
            <person name="Vacquier V.D."/>
        </authorList>
    </citation>
    <scope>NUCLEOTIDE SEQUENCE</scope>
    <source>
        <strain evidence="5">AJ5</strain>
    </source>
</reference>
<evidence type="ECO:0000313" key="6">
    <source>
        <dbReference type="EMBL" id="EMA35069.1"/>
    </source>
</evidence>
<dbReference type="GeneID" id="30920054"/>
<evidence type="ECO:0000313" key="7">
    <source>
        <dbReference type="Proteomes" id="UP000011555"/>
    </source>
</evidence>
<feature type="transmembrane region" description="Helical" evidence="2">
    <location>
        <begin position="77"/>
        <end position="95"/>
    </location>
</feature>
<keyword evidence="2" id="KW-1133">Transmembrane helix</keyword>
<dbReference type="EMBL" id="AOLZ01000029">
    <property type="protein sequence ID" value="EMA35069.1"/>
    <property type="molecule type" value="Genomic_DNA"/>
</dbReference>
<dbReference type="InterPro" id="IPR058604">
    <property type="entry name" value="DUF8167_3rd"/>
</dbReference>
<dbReference type="InterPro" id="IPR058603">
    <property type="entry name" value="DUF8167_2nd"/>
</dbReference>
<dbReference type="KEGG" id="hlc:CHINAEXTREME02980"/>
<dbReference type="Pfam" id="PF26503">
    <property type="entry name" value="DUF8167_3rd"/>
    <property type="match status" value="1"/>
</dbReference>
<evidence type="ECO:0000313" key="8">
    <source>
        <dbReference type="Proteomes" id="UP000186547"/>
    </source>
</evidence>
<feature type="transmembrane region" description="Helical" evidence="2">
    <location>
        <begin position="6"/>
        <end position="31"/>
    </location>
</feature>
<sequence>MFELTTAILIVVAFGVLLGIGPAVVIFGLTVGFEAIDRTVPRAVAVFVALVLATGHGYAIGLPVSGQQIAGVGETTLLLPVAVGTFVIAALGLYAHSQAETVAADLPLEAARPARRERGLSAAALESVDAAGRVAVAATGAVHGLDGHPSLDPALRQRLETGSWRLPADLPLSALESRLEAHLRTSYDLAAVSASIDERGRATIAAAPPANGVSSRVPEGWRAVTIRALVPTGLAATDTIVVRTGSEAVRGRVLSVGQVPDEGHSAASASEPENRGLERVTVAVPTADADPLLEADRARIVVVPGPDGGGADADTAACALLERADQSIRSVPFGRLRSRLASSDVDATLEDDVAVLAARVGTRDPEHDDRTATVEDADRSWVVDPDIASVPLEWSDAVIVAGTRTTMKRLLDPTVDCSSSQHSSSRANAAEEPASCTGEVS</sequence>
<feature type="domain" description="DUF8167" evidence="4">
    <location>
        <begin position="222"/>
        <end position="304"/>
    </location>
</feature>
<feature type="transmembrane region" description="Helical" evidence="2">
    <location>
        <begin position="43"/>
        <end position="65"/>
    </location>
</feature>
<feature type="region of interest" description="Disordered" evidence="1">
    <location>
        <begin position="414"/>
        <end position="441"/>
    </location>
</feature>
<feature type="region of interest" description="Disordered" evidence="1">
    <location>
        <begin position="257"/>
        <end position="277"/>
    </location>
</feature>
<evidence type="ECO:0000259" key="3">
    <source>
        <dbReference type="Pfam" id="PF26502"/>
    </source>
</evidence>